<evidence type="ECO:0000259" key="4">
    <source>
        <dbReference type="PROSITE" id="PS51118"/>
    </source>
</evidence>
<evidence type="ECO:0000313" key="6">
    <source>
        <dbReference type="Proteomes" id="UP000604475"/>
    </source>
</evidence>
<organism evidence="5 6">
    <name type="scientific">Frankia nepalensis</name>
    <dbReference type="NCBI Taxonomy" id="1836974"/>
    <lineage>
        <taxon>Bacteria</taxon>
        <taxon>Bacillati</taxon>
        <taxon>Actinomycetota</taxon>
        <taxon>Actinomycetes</taxon>
        <taxon>Frankiales</taxon>
        <taxon>Frankiaceae</taxon>
        <taxon>Frankia</taxon>
    </lineage>
</organism>
<dbReference type="InterPro" id="IPR036390">
    <property type="entry name" value="WH_DNA-bd_sf"/>
</dbReference>
<dbReference type="GO" id="GO:0003677">
    <property type="term" value="F:DNA binding"/>
    <property type="evidence" value="ECO:0007669"/>
    <property type="project" value="UniProtKB-KW"/>
</dbReference>
<accession>A0A937R5E8</accession>
<dbReference type="InterPro" id="IPR036388">
    <property type="entry name" value="WH-like_DNA-bd_sf"/>
</dbReference>
<dbReference type="PANTHER" id="PTHR33204:SF39">
    <property type="entry name" value="TRANSCRIPTIONAL REGULATORY PROTEIN"/>
    <property type="match status" value="1"/>
</dbReference>
<dbReference type="Pfam" id="PF01638">
    <property type="entry name" value="HxlR"/>
    <property type="match status" value="1"/>
</dbReference>
<feature type="domain" description="HTH hxlR-type" evidence="4">
    <location>
        <begin position="26"/>
        <end position="124"/>
    </location>
</feature>
<evidence type="ECO:0000256" key="2">
    <source>
        <dbReference type="ARBA" id="ARBA00023125"/>
    </source>
</evidence>
<dbReference type="AlphaFoldDB" id="A0A937R5E8"/>
<name>A0A937R5E8_9ACTN</name>
<gene>
    <name evidence="5" type="ORF">I7412_02540</name>
</gene>
<sequence>MTEDGTLSCVPHIQVRGPVGDEHPMCQLRDILDRVGDKWSVLVMNLLAAGPRRYSELHRAIDGISQRMLTVTLRSLERDGLVHRTVTPSSPPRVDYTLTAVGETLCAPVRALIQWADEHRDYVTKSRLHFDAAEPTG</sequence>
<evidence type="ECO:0000256" key="1">
    <source>
        <dbReference type="ARBA" id="ARBA00023015"/>
    </source>
</evidence>
<dbReference type="EMBL" id="JAEACQ010000122">
    <property type="protein sequence ID" value="MBL7626073.1"/>
    <property type="molecule type" value="Genomic_DNA"/>
</dbReference>
<keyword evidence="2" id="KW-0238">DNA-binding</keyword>
<evidence type="ECO:0000256" key="3">
    <source>
        <dbReference type="ARBA" id="ARBA00023163"/>
    </source>
</evidence>
<reference evidence="5" key="1">
    <citation type="submission" date="2020-12" db="EMBL/GenBank/DDBJ databases">
        <title>Genomic characterization of non-nitrogen-fixing Frankia strains.</title>
        <authorList>
            <person name="Carlos-Shanley C."/>
            <person name="Guerra T."/>
            <person name="Hahn D."/>
        </authorList>
    </citation>
    <scope>NUCLEOTIDE SEQUENCE</scope>
    <source>
        <strain evidence="5">CN6</strain>
    </source>
</reference>
<protein>
    <submittedName>
        <fullName evidence="5">Helix-turn-helix transcriptional regulator</fullName>
    </submittedName>
</protein>
<dbReference type="Proteomes" id="UP000604475">
    <property type="component" value="Unassembled WGS sequence"/>
</dbReference>
<dbReference type="RefSeq" id="WP_203007672.1">
    <property type="nucleotide sequence ID" value="NZ_JADWYU010000146.1"/>
</dbReference>
<dbReference type="InterPro" id="IPR002577">
    <property type="entry name" value="HTH_HxlR"/>
</dbReference>
<dbReference type="Gene3D" id="1.10.10.10">
    <property type="entry name" value="Winged helix-like DNA-binding domain superfamily/Winged helix DNA-binding domain"/>
    <property type="match status" value="1"/>
</dbReference>
<keyword evidence="6" id="KW-1185">Reference proteome</keyword>
<keyword evidence="3" id="KW-0804">Transcription</keyword>
<keyword evidence="1" id="KW-0805">Transcription regulation</keyword>
<evidence type="ECO:0000313" key="5">
    <source>
        <dbReference type="EMBL" id="MBL7626073.1"/>
    </source>
</evidence>
<comment type="caution">
    <text evidence="5">The sequence shown here is derived from an EMBL/GenBank/DDBJ whole genome shotgun (WGS) entry which is preliminary data.</text>
</comment>
<proteinExistence type="predicted"/>
<dbReference type="PANTHER" id="PTHR33204">
    <property type="entry name" value="TRANSCRIPTIONAL REGULATOR, MARR FAMILY"/>
    <property type="match status" value="1"/>
</dbReference>
<dbReference type="SUPFAM" id="SSF46785">
    <property type="entry name" value="Winged helix' DNA-binding domain"/>
    <property type="match status" value="1"/>
</dbReference>
<dbReference type="PROSITE" id="PS51118">
    <property type="entry name" value="HTH_HXLR"/>
    <property type="match status" value="1"/>
</dbReference>